<dbReference type="PANTHER" id="PTHR35149:SF1">
    <property type="entry name" value="DUF5655 DOMAIN-CONTAINING PROTEIN"/>
    <property type="match status" value="1"/>
</dbReference>
<dbReference type="Proteomes" id="UP000767854">
    <property type="component" value="Unassembled WGS sequence"/>
</dbReference>
<dbReference type="PANTHER" id="PTHR35149">
    <property type="entry name" value="SLL5132 PROTEIN"/>
    <property type="match status" value="1"/>
</dbReference>
<dbReference type="InterPro" id="IPR004919">
    <property type="entry name" value="GmrSD_N"/>
</dbReference>
<protein>
    <submittedName>
        <fullName evidence="2">Uncharacterized protein with ParB-like and HNH nuclease domain</fullName>
    </submittedName>
</protein>
<proteinExistence type="predicted"/>
<dbReference type="EMBL" id="JAFBDT010000027">
    <property type="protein sequence ID" value="MBM7562723.1"/>
    <property type="molecule type" value="Genomic_DNA"/>
</dbReference>
<evidence type="ECO:0000259" key="1">
    <source>
        <dbReference type="Pfam" id="PF03235"/>
    </source>
</evidence>
<name>A0ABS2MTF9_9FIRM</name>
<comment type="caution">
    <text evidence="2">The sequence shown here is derived from an EMBL/GenBank/DDBJ whole genome shotgun (WGS) entry which is preliminary data.</text>
</comment>
<evidence type="ECO:0000313" key="2">
    <source>
        <dbReference type="EMBL" id="MBM7562723.1"/>
    </source>
</evidence>
<organism evidence="2 3">
    <name type="scientific">Fusibacter tunisiensis</name>
    <dbReference type="NCBI Taxonomy" id="1008308"/>
    <lineage>
        <taxon>Bacteria</taxon>
        <taxon>Bacillati</taxon>
        <taxon>Bacillota</taxon>
        <taxon>Clostridia</taxon>
        <taxon>Eubacteriales</taxon>
        <taxon>Eubacteriales Family XII. Incertae Sedis</taxon>
        <taxon>Fusibacter</taxon>
    </lineage>
</organism>
<dbReference type="Pfam" id="PF03235">
    <property type="entry name" value="GmrSD_N"/>
    <property type="match status" value="1"/>
</dbReference>
<evidence type="ECO:0000313" key="3">
    <source>
        <dbReference type="Proteomes" id="UP000767854"/>
    </source>
</evidence>
<accession>A0ABS2MTF9</accession>
<reference evidence="2 3" key="1">
    <citation type="submission" date="2021-01" db="EMBL/GenBank/DDBJ databases">
        <title>Genomic Encyclopedia of Type Strains, Phase IV (KMG-IV): sequencing the most valuable type-strain genomes for metagenomic binning, comparative biology and taxonomic classification.</title>
        <authorList>
            <person name="Goeker M."/>
        </authorList>
    </citation>
    <scope>NUCLEOTIDE SEQUENCE [LARGE SCALE GENOMIC DNA]</scope>
    <source>
        <strain evidence="2 3">DSM 24436</strain>
    </source>
</reference>
<gene>
    <name evidence="2" type="ORF">JOC49_002284</name>
</gene>
<keyword evidence="3" id="KW-1185">Reference proteome</keyword>
<feature type="domain" description="GmrSD restriction endonucleases N-terminal" evidence="1">
    <location>
        <begin position="13"/>
        <end position="231"/>
    </location>
</feature>
<sequence>MSEKLIFKSINALLGEHFYIPYYQRGYRWTKQQVTDLLNDIWAFANKRREIENEFYCLQPIVIKAKTWRENEENITGWEVVDGQQRLTTIYIILSYLAKEFLKVDSLDEEYGKDIFSLRYETRPGSELFLKDITDDKSNIDYYHMSGAYKTVREWFKSGELVKDRSDRDKFLRTLLGKDSENDGSQDPNEISVRVIWYEVSKTAKSLELFTRLNIGKIPLTNSELIKALFLASSSFQNEQDGEKKKLEISLLWDEMEQKLNDADFWAFSTNAKQSAYANKIELIFDMIVDKTDKIIDPLYTFITFFNQTKENQTSLWDMWIKIEKYFSTLQEWFRNKNLYHKVGYLITIGEGLKALIESALTMRKDEFERQLDEKIRKSVHFNIEELSYDRNGDYKKIERVLLLFNVESIRTNETITEFYPFKFHKSTYWSLEHIHAQNSEGLDKTKREQWLSWLKSHKSLLKELVDENVKKEKSVIFSGLIEEIDALKEEYLTWERFNNLSERIAREFSEDTDIASDEEHGISNLALIGQAQNAALNNSVFEVKRREIIKMDQEGRYIPICTRRAFLKYYNSKPSSEHYYFWSHEDRKNYLAEIKRVLGISNYLPTFKKMEAE</sequence>
<dbReference type="RefSeq" id="WP_204665148.1">
    <property type="nucleotide sequence ID" value="NZ_JAFBDT010000027.1"/>
</dbReference>